<keyword evidence="2" id="KW-1185">Reference proteome</keyword>
<gene>
    <name evidence="1" type="ORF">EHS15_10820</name>
</gene>
<protein>
    <recommendedName>
        <fullName evidence="3">Chemotaxis protein</fullName>
    </recommendedName>
</protein>
<organism evidence="1 2">
    <name type="scientific">Leptospira idonii</name>
    <dbReference type="NCBI Taxonomy" id="1193500"/>
    <lineage>
        <taxon>Bacteria</taxon>
        <taxon>Pseudomonadati</taxon>
        <taxon>Spirochaetota</taxon>
        <taxon>Spirochaetia</taxon>
        <taxon>Leptospirales</taxon>
        <taxon>Leptospiraceae</taxon>
        <taxon>Leptospira</taxon>
    </lineage>
</organism>
<accession>A0A4R9LX71</accession>
<dbReference type="RefSeq" id="WP_135760588.1">
    <property type="nucleotide sequence ID" value="NZ_RQHW01000042.1"/>
</dbReference>
<reference evidence="1" key="1">
    <citation type="journal article" date="2019" name="PLoS Negl. Trop. Dis.">
        <title>Revisiting the worldwide diversity of Leptospira species in the environment.</title>
        <authorList>
            <person name="Vincent A.T."/>
            <person name="Schiettekatte O."/>
            <person name="Bourhy P."/>
            <person name="Veyrier F.J."/>
            <person name="Picardeau M."/>
        </authorList>
    </citation>
    <scope>NUCLEOTIDE SEQUENCE [LARGE SCALE GENOMIC DNA]</scope>
    <source>
        <strain evidence="1">201300427</strain>
    </source>
</reference>
<name>A0A4R9LX71_9LEPT</name>
<comment type="caution">
    <text evidence="1">The sequence shown here is derived from an EMBL/GenBank/DDBJ whole genome shotgun (WGS) entry which is preliminary data.</text>
</comment>
<evidence type="ECO:0008006" key="3">
    <source>
        <dbReference type="Google" id="ProtNLM"/>
    </source>
</evidence>
<proteinExistence type="predicted"/>
<dbReference type="EMBL" id="RQHW01000042">
    <property type="protein sequence ID" value="TGN18904.1"/>
    <property type="molecule type" value="Genomic_DNA"/>
</dbReference>
<evidence type="ECO:0000313" key="1">
    <source>
        <dbReference type="EMBL" id="TGN18904.1"/>
    </source>
</evidence>
<dbReference type="NCBIfam" id="NF047773">
    <property type="entry name" value="phas_rel_Lepto"/>
    <property type="match status" value="1"/>
</dbReference>
<dbReference type="OrthoDB" id="345321at2"/>
<dbReference type="Proteomes" id="UP000298058">
    <property type="component" value="Unassembled WGS sequence"/>
</dbReference>
<evidence type="ECO:0000313" key="2">
    <source>
        <dbReference type="Proteomes" id="UP000298058"/>
    </source>
</evidence>
<dbReference type="AlphaFoldDB" id="A0A4R9LX71"/>
<sequence length="88" mass="9399">MEKQVKDSLNFILGAVATVKVEAETAWTKLNTEFQSLAAKGAQDQSETSVTLRKYLQDGISQLEVLVGKANTAVAEAKQKVATATSKA</sequence>